<feature type="compositionally biased region" description="Low complexity" evidence="1">
    <location>
        <begin position="358"/>
        <end position="376"/>
    </location>
</feature>
<proteinExistence type="predicted"/>
<feature type="region of interest" description="Disordered" evidence="1">
    <location>
        <begin position="100"/>
        <end position="139"/>
    </location>
</feature>
<keyword evidence="3" id="KW-1185">Reference proteome</keyword>
<feature type="region of interest" description="Disordered" evidence="1">
    <location>
        <begin position="163"/>
        <end position="259"/>
    </location>
</feature>
<feature type="compositionally biased region" description="Polar residues" evidence="1">
    <location>
        <begin position="243"/>
        <end position="259"/>
    </location>
</feature>
<feature type="compositionally biased region" description="Low complexity" evidence="1">
    <location>
        <begin position="320"/>
        <end position="329"/>
    </location>
</feature>
<name>A0A1X2J008_9FUNG</name>
<dbReference type="AlphaFoldDB" id="A0A1X2J008"/>
<evidence type="ECO:0000256" key="1">
    <source>
        <dbReference type="SAM" id="MobiDB-lite"/>
    </source>
</evidence>
<gene>
    <name evidence="2" type="ORF">BCR42DRAFT_399459</name>
</gene>
<feature type="compositionally biased region" description="Polar residues" evidence="1">
    <location>
        <begin position="190"/>
        <end position="199"/>
    </location>
</feature>
<dbReference type="Proteomes" id="UP000193560">
    <property type="component" value="Unassembled WGS sequence"/>
</dbReference>
<organism evidence="2 3">
    <name type="scientific">Absidia repens</name>
    <dbReference type="NCBI Taxonomy" id="90262"/>
    <lineage>
        <taxon>Eukaryota</taxon>
        <taxon>Fungi</taxon>
        <taxon>Fungi incertae sedis</taxon>
        <taxon>Mucoromycota</taxon>
        <taxon>Mucoromycotina</taxon>
        <taxon>Mucoromycetes</taxon>
        <taxon>Mucorales</taxon>
        <taxon>Cunninghamellaceae</taxon>
        <taxon>Absidia</taxon>
    </lineage>
</organism>
<comment type="caution">
    <text evidence="2">The sequence shown here is derived from an EMBL/GenBank/DDBJ whole genome shotgun (WGS) entry which is preliminary data.</text>
</comment>
<feature type="compositionally biased region" description="Low complexity" evidence="1">
    <location>
        <begin position="294"/>
        <end position="311"/>
    </location>
</feature>
<feature type="compositionally biased region" description="Polar residues" evidence="1">
    <location>
        <begin position="206"/>
        <end position="219"/>
    </location>
</feature>
<dbReference type="EMBL" id="MCGE01000001">
    <property type="protein sequence ID" value="ORZ25143.1"/>
    <property type="molecule type" value="Genomic_DNA"/>
</dbReference>
<accession>A0A1X2J008</accession>
<sequence length="395" mass="43483">MLDALKMLQEMKPIHEMDSTSDSTAPTVYGATDPLTLTQPQCIQTTGTSAISPRLASPAKCTPSRKCRLPIPSFMLKVDDVNPIPAKDKIANVQLNRRSLNKTHRNQGSRLPMVILPKSDPLPITTRKENKKTRSAQLSSSISTYHGYNKSDISTKYMSANRIQSSWQQKREQQQTSPSSLSRNTKKKNCQQSLASSPTKLDMSYESVTPATQPLSYTQKRLPESRTDRLMMGIRTGTAARGKSTSTVARETTPMSANDLSSHLTASISGKKRHQEAQQKRSSPICAAISSAITTAPSHQKTSSSSSSSSSCLPERYSPQHNQSHQQQQRQRRKLADGDRKQRPSTTTSPSKVRHRWSSLATTKKPPSSSSPLATSNGTIGKNESFKGIKVLRAY</sequence>
<evidence type="ECO:0000313" key="2">
    <source>
        <dbReference type="EMBL" id="ORZ25143.1"/>
    </source>
</evidence>
<protein>
    <submittedName>
        <fullName evidence="2">Uncharacterized protein</fullName>
    </submittedName>
</protein>
<evidence type="ECO:0000313" key="3">
    <source>
        <dbReference type="Proteomes" id="UP000193560"/>
    </source>
</evidence>
<reference evidence="2 3" key="1">
    <citation type="submission" date="2016-07" db="EMBL/GenBank/DDBJ databases">
        <title>Pervasive Adenine N6-methylation of Active Genes in Fungi.</title>
        <authorList>
            <consortium name="DOE Joint Genome Institute"/>
            <person name="Mondo S.J."/>
            <person name="Dannebaum R.O."/>
            <person name="Kuo R.C."/>
            <person name="Labutti K."/>
            <person name="Haridas S."/>
            <person name="Kuo A."/>
            <person name="Salamov A."/>
            <person name="Ahrendt S.R."/>
            <person name="Lipzen A."/>
            <person name="Sullivan W."/>
            <person name="Andreopoulos W.B."/>
            <person name="Clum A."/>
            <person name="Lindquist E."/>
            <person name="Daum C."/>
            <person name="Ramamoorthy G.K."/>
            <person name="Gryganskyi A."/>
            <person name="Culley D."/>
            <person name="Magnuson J.K."/>
            <person name="James T.Y."/>
            <person name="O'Malley M.A."/>
            <person name="Stajich J.E."/>
            <person name="Spatafora J.W."/>
            <person name="Visel A."/>
            <person name="Grigoriev I.V."/>
        </authorList>
    </citation>
    <scope>NUCLEOTIDE SEQUENCE [LARGE SCALE GENOMIC DNA]</scope>
    <source>
        <strain evidence="2 3">NRRL 1336</strain>
    </source>
</reference>
<feature type="region of interest" description="Disordered" evidence="1">
    <location>
        <begin position="294"/>
        <end position="388"/>
    </location>
</feature>